<dbReference type="RefSeq" id="WP_194115423.1">
    <property type="nucleotide sequence ID" value="NZ_JADFUA010000003.1"/>
</dbReference>
<comment type="caution">
    <text evidence="1">The sequence shown here is derived from an EMBL/GenBank/DDBJ whole genome shotgun (WGS) entry which is preliminary data.</text>
</comment>
<organism evidence="1 2">
    <name type="scientific">Chitinilyticum piscinae</name>
    <dbReference type="NCBI Taxonomy" id="2866724"/>
    <lineage>
        <taxon>Bacteria</taxon>
        <taxon>Pseudomonadati</taxon>
        <taxon>Pseudomonadota</taxon>
        <taxon>Betaproteobacteria</taxon>
        <taxon>Neisseriales</taxon>
        <taxon>Chitinibacteraceae</taxon>
        <taxon>Chitinilyticum</taxon>
    </lineage>
</organism>
<dbReference type="EMBL" id="JADFUA010000003">
    <property type="protein sequence ID" value="MBE9608882.1"/>
    <property type="molecule type" value="Genomic_DNA"/>
</dbReference>
<dbReference type="AlphaFoldDB" id="A0A8J7FJA0"/>
<accession>A0A8J7FJA0</accession>
<dbReference type="InterPro" id="IPR007435">
    <property type="entry name" value="DUF484"/>
</dbReference>
<keyword evidence="2" id="KW-1185">Reference proteome</keyword>
<dbReference type="Gene3D" id="3.30.450.40">
    <property type="match status" value="1"/>
</dbReference>
<dbReference type="Proteomes" id="UP000604481">
    <property type="component" value="Unassembled WGS sequence"/>
</dbReference>
<name>A0A8J7FJA0_9NEIS</name>
<dbReference type="PANTHER" id="PTHR38765:SF1">
    <property type="entry name" value="DUF484 DOMAIN-CONTAINING PROTEIN"/>
    <property type="match status" value="1"/>
</dbReference>
<protein>
    <submittedName>
        <fullName evidence="1">DUF484 family protein</fullName>
    </submittedName>
</protein>
<reference evidence="1 2" key="1">
    <citation type="submission" date="2020-10" db="EMBL/GenBank/DDBJ databases">
        <title>The genome sequence of Chitinilyticum litopenaei 4Y14.</title>
        <authorList>
            <person name="Liu Y."/>
        </authorList>
    </citation>
    <scope>NUCLEOTIDE SEQUENCE [LARGE SCALE GENOMIC DNA]</scope>
    <source>
        <strain evidence="1 2">4Y14</strain>
    </source>
</reference>
<evidence type="ECO:0000313" key="2">
    <source>
        <dbReference type="Proteomes" id="UP000604481"/>
    </source>
</evidence>
<sequence>MQEQDMLDWLRQHPEFFDHFAHEIADIYVAHSHGGQAVSLTERQLQTLRERNRALEGKLHELLAFGEENDQISDKLHRLSVDLMQARDLPGIIGTLEFHLQQRFAVPQVAMRLWLPEVDSNLREFAPVGDAVHKLAQNLVSPYCGPYATDEVRGWFADEAGTLQSFAQFALKTAGEPFGILVMASEDPQRFYPDMGTLYLQRLSELVSAAIRRVSGNAVCQDIAEEARHDDVPVLEEEAPADA</sequence>
<gene>
    <name evidence="1" type="ORF">INR99_05925</name>
</gene>
<dbReference type="InterPro" id="IPR029016">
    <property type="entry name" value="GAF-like_dom_sf"/>
</dbReference>
<evidence type="ECO:0000313" key="1">
    <source>
        <dbReference type="EMBL" id="MBE9608882.1"/>
    </source>
</evidence>
<dbReference type="PANTHER" id="PTHR38765">
    <property type="entry name" value="DUF484 DOMAIN-CONTAINING PROTEIN"/>
    <property type="match status" value="1"/>
</dbReference>
<dbReference type="Pfam" id="PF04340">
    <property type="entry name" value="DUF484"/>
    <property type="match status" value="1"/>
</dbReference>
<proteinExistence type="predicted"/>